<dbReference type="EMBL" id="KN822063">
    <property type="protein sequence ID" value="KIM60304.1"/>
    <property type="molecule type" value="Genomic_DNA"/>
</dbReference>
<keyword evidence="2" id="KW-1185">Reference proteome</keyword>
<organism evidence="1 2">
    <name type="scientific">Scleroderma citrinum Foug A</name>
    <dbReference type="NCBI Taxonomy" id="1036808"/>
    <lineage>
        <taxon>Eukaryota</taxon>
        <taxon>Fungi</taxon>
        <taxon>Dikarya</taxon>
        <taxon>Basidiomycota</taxon>
        <taxon>Agaricomycotina</taxon>
        <taxon>Agaricomycetes</taxon>
        <taxon>Agaricomycetidae</taxon>
        <taxon>Boletales</taxon>
        <taxon>Sclerodermatineae</taxon>
        <taxon>Sclerodermataceae</taxon>
        <taxon>Scleroderma</taxon>
    </lineage>
</organism>
<evidence type="ECO:0000313" key="1">
    <source>
        <dbReference type="EMBL" id="KIM60304.1"/>
    </source>
</evidence>
<name>A0A0C3DVR5_9AGAM</name>
<protein>
    <submittedName>
        <fullName evidence="1">Uncharacterized protein</fullName>
    </submittedName>
</protein>
<accession>A0A0C3DVR5</accession>
<sequence length="59" mass="6452">MLAQKARSCMGFGGTLEVWWGLFNSAKGGALTRPKGRYSTFCSRTCLTFIHALDSNLHG</sequence>
<gene>
    <name evidence="1" type="ORF">SCLCIDRAFT_1216906</name>
</gene>
<dbReference type="InParanoid" id="A0A0C3DVR5"/>
<evidence type="ECO:0000313" key="2">
    <source>
        <dbReference type="Proteomes" id="UP000053989"/>
    </source>
</evidence>
<dbReference type="AlphaFoldDB" id="A0A0C3DVR5"/>
<dbReference type="HOGENOM" id="CLU_2962224_0_0_1"/>
<dbReference type="Proteomes" id="UP000053989">
    <property type="component" value="Unassembled WGS sequence"/>
</dbReference>
<reference evidence="2" key="2">
    <citation type="submission" date="2015-01" db="EMBL/GenBank/DDBJ databases">
        <title>Evolutionary Origins and Diversification of the Mycorrhizal Mutualists.</title>
        <authorList>
            <consortium name="DOE Joint Genome Institute"/>
            <consortium name="Mycorrhizal Genomics Consortium"/>
            <person name="Kohler A."/>
            <person name="Kuo A."/>
            <person name="Nagy L.G."/>
            <person name="Floudas D."/>
            <person name="Copeland A."/>
            <person name="Barry K.W."/>
            <person name="Cichocki N."/>
            <person name="Veneault-Fourrey C."/>
            <person name="LaButti K."/>
            <person name="Lindquist E.A."/>
            <person name="Lipzen A."/>
            <person name="Lundell T."/>
            <person name="Morin E."/>
            <person name="Murat C."/>
            <person name="Riley R."/>
            <person name="Ohm R."/>
            <person name="Sun H."/>
            <person name="Tunlid A."/>
            <person name="Henrissat B."/>
            <person name="Grigoriev I.V."/>
            <person name="Hibbett D.S."/>
            <person name="Martin F."/>
        </authorList>
    </citation>
    <scope>NUCLEOTIDE SEQUENCE [LARGE SCALE GENOMIC DNA]</scope>
    <source>
        <strain evidence="2">Foug A</strain>
    </source>
</reference>
<reference evidence="1 2" key="1">
    <citation type="submission" date="2014-04" db="EMBL/GenBank/DDBJ databases">
        <authorList>
            <consortium name="DOE Joint Genome Institute"/>
            <person name="Kuo A."/>
            <person name="Kohler A."/>
            <person name="Nagy L.G."/>
            <person name="Floudas D."/>
            <person name="Copeland A."/>
            <person name="Barry K.W."/>
            <person name="Cichocki N."/>
            <person name="Veneault-Fourrey C."/>
            <person name="LaButti K."/>
            <person name="Lindquist E.A."/>
            <person name="Lipzen A."/>
            <person name="Lundell T."/>
            <person name="Morin E."/>
            <person name="Murat C."/>
            <person name="Sun H."/>
            <person name="Tunlid A."/>
            <person name="Henrissat B."/>
            <person name="Grigoriev I.V."/>
            <person name="Hibbett D.S."/>
            <person name="Martin F."/>
            <person name="Nordberg H.P."/>
            <person name="Cantor M.N."/>
            <person name="Hua S.X."/>
        </authorList>
    </citation>
    <scope>NUCLEOTIDE SEQUENCE [LARGE SCALE GENOMIC DNA]</scope>
    <source>
        <strain evidence="1 2">Foug A</strain>
    </source>
</reference>
<proteinExistence type="predicted"/>